<keyword evidence="2" id="KW-1185">Reference proteome</keyword>
<accession>A0A5N6PZH5</accession>
<dbReference type="Proteomes" id="UP000326396">
    <property type="component" value="Linkage Group LG1"/>
</dbReference>
<proteinExistence type="predicted"/>
<evidence type="ECO:0000313" key="2">
    <source>
        <dbReference type="Proteomes" id="UP000326396"/>
    </source>
</evidence>
<reference evidence="1 2" key="1">
    <citation type="submission" date="2019-05" db="EMBL/GenBank/DDBJ databases">
        <title>Mikania micrantha, genome provides insights into the molecular mechanism of rapid growth.</title>
        <authorList>
            <person name="Liu B."/>
        </authorList>
    </citation>
    <scope>NUCLEOTIDE SEQUENCE [LARGE SCALE GENOMIC DNA]</scope>
    <source>
        <strain evidence="1">NLD-2019</strain>
        <tissue evidence="1">Leaf</tissue>
    </source>
</reference>
<evidence type="ECO:0000313" key="1">
    <source>
        <dbReference type="EMBL" id="KAD7477775.1"/>
    </source>
</evidence>
<dbReference type="EMBL" id="SZYD01000001">
    <property type="protein sequence ID" value="KAD7477775.1"/>
    <property type="molecule type" value="Genomic_DNA"/>
</dbReference>
<name>A0A5N6PZH5_9ASTR</name>
<gene>
    <name evidence="1" type="ORF">E3N88_00911</name>
</gene>
<organism evidence="1 2">
    <name type="scientific">Mikania micrantha</name>
    <name type="common">bitter vine</name>
    <dbReference type="NCBI Taxonomy" id="192012"/>
    <lineage>
        <taxon>Eukaryota</taxon>
        <taxon>Viridiplantae</taxon>
        <taxon>Streptophyta</taxon>
        <taxon>Embryophyta</taxon>
        <taxon>Tracheophyta</taxon>
        <taxon>Spermatophyta</taxon>
        <taxon>Magnoliopsida</taxon>
        <taxon>eudicotyledons</taxon>
        <taxon>Gunneridae</taxon>
        <taxon>Pentapetalae</taxon>
        <taxon>asterids</taxon>
        <taxon>campanulids</taxon>
        <taxon>Asterales</taxon>
        <taxon>Asteraceae</taxon>
        <taxon>Asteroideae</taxon>
        <taxon>Heliantheae alliance</taxon>
        <taxon>Eupatorieae</taxon>
        <taxon>Mikania</taxon>
    </lineage>
</organism>
<sequence length="115" mass="12976">MIVLGMVQSTTTIRQFNNHGKKEGVTNKLILLYNSRQVKCFSILAETLNGTALHSSYLKLFDGINGGIRDAGMDGEALFGKSMLEMKTRKVIENFSFFNYGKIKLRGFMEVLEFL</sequence>
<dbReference type="AlphaFoldDB" id="A0A5N6PZH5"/>
<comment type="caution">
    <text evidence="1">The sequence shown here is derived from an EMBL/GenBank/DDBJ whole genome shotgun (WGS) entry which is preliminary data.</text>
</comment>
<protein>
    <submittedName>
        <fullName evidence="1">Uncharacterized protein</fullName>
    </submittedName>
</protein>